<dbReference type="InterPro" id="IPR001342">
    <property type="entry name" value="HDH_cat"/>
</dbReference>
<dbReference type="AlphaFoldDB" id="A0A0F9L5E3"/>
<evidence type="ECO:0000259" key="4">
    <source>
        <dbReference type="Pfam" id="PF00742"/>
    </source>
</evidence>
<keyword evidence="3" id="KW-0560">Oxidoreductase</keyword>
<dbReference type="PROSITE" id="PS01042">
    <property type="entry name" value="HOMOSER_DHGENASE"/>
    <property type="match status" value="1"/>
</dbReference>
<dbReference type="InterPro" id="IPR036291">
    <property type="entry name" value="NAD(P)-bd_dom_sf"/>
</dbReference>
<protein>
    <recommendedName>
        <fullName evidence="2">homoserine dehydrogenase</fullName>
        <ecNumber evidence="2">1.1.1.3</ecNumber>
    </recommendedName>
</protein>
<evidence type="ECO:0000313" key="5">
    <source>
        <dbReference type="EMBL" id="KKM88848.1"/>
    </source>
</evidence>
<dbReference type="NCBIfam" id="NF004976">
    <property type="entry name" value="PRK06349.1"/>
    <property type="match status" value="1"/>
</dbReference>
<name>A0A0F9L5E3_9ZZZZ</name>
<dbReference type="SUPFAM" id="SSF55347">
    <property type="entry name" value="Glyceraldehyde-3-phosphate dehydrogenase-like, C-terminal domain"/>
    <property type="match status" value="1"/>
</dbReference>
<dbReference type="EMBL" id="LAZR01006906">
    <property type="protein sequence ID" value="KKM88848.1"/>
    <property type="molecule type" value="Genomic_DNA"/>
</dbReference>
<organism evidence="5">
    <name type="scientific">marine sediment metagenome</name>
    <dbReference type="NCBI Taxonomy" id="412755"/>
    <lineage>
        <taxon>unclassified sequences</taxon>
        <taxon>metagenomes</taxon>
        <taxon>ecological metagenomes</taxon>
    </lineage>
</organism>
<dbReference type="PANTHER" id="PTHR43331">
    <property type="entry name" value="HOMOSERINE DEHYDROGENASE"/>
    <property type="match status" value="1"/>
</dbReference>
<dbReference type="UniPathway" id="UPA00051">
    <property type="reaction ID" value="UER00465"/>
</dbReference>
<proteinExistence type="inferred from homology"/>
<dbReference type="Pfam" id="PF00742">
    <property type="entry name" value="Homoserine_dh"/>
    <property type="match status" value="1"/>
</dbReference>
<dbReference type="UniPathway" id="UPA00050">
    <property type="reaction ID" value="UER00063"/>
</dbReference>
<feature type="domain" description="Homoserine dehydrogenase catalytic" evidence="4">
    <location>
        <begin position="159"/>
        <end position="327"/>
    </location>
</feature>
<reference evidence="5" key="1">
    <citation type="journal article" date="2015" name="Nature">
        <title>Complex archaea that bridge the gap between prokaryotes and eukaryotes.</title>
        <authorList>
            <person name="Spang A."/>
            <person name="Saw J.H."/>
            <person name="Jorgensen S.L."/>
            <person name="Zaremba-Niedzwiedzka K."/>
            <person name="Martijn J."/>
            <person name="Lind A.E."/>
            <person name="van Eijk R."/>
            <person name="Schleper C."/>
            <person name="Guy L."/>
            <person name="Ettema T.J."/>
        </authorList>
    </citation>
    <scope>NUCLEOTIDE SEQUENCE</scope>
</reference>
<comment type="caution">
    <text evidence="5">The sequence shown here is derived from an EMBL/GenBank/DDBJ whole genome shotgun (WGS) entry which is preliminary data.</text>
</comment>
<comment type="similarity">
    <text evidence="1">Belongs to the homoserine dehydrogenase family.</text>
</comment>
<evidence type="ECO:0000256" key="2">
    <source>
        <dbReference type="ARBA" id="ARBA00013213"/>
    </source>
</evidence>
<dbReference type="PIRSF" id="PIRSF036497">
    <property type="entry name" value="HDH_short"/>
    <property type="match status" value="1"/>
</dbReference>
<dbReference type="SUPFAM" id="SSF51735">
    <property type="entry name" value="NAD(P)-binding Rossmann-fold domains"/>
    <property type="match status" value="1"/>
</dbReference>
<dbReference type="Gene3D" id="3.30.360.10">
    <property type="entry name" value="Dihydrodipicolinate Reductase, domain 2"/>
    <property type="match status" value="1"/>
</dbReference>
<evidence type="ECO:0000256" key="3">
    <source>
        <dbReference type="ARBA" id="ARBA00023002"/>
    </source>
</evidence>
<dbReference type="InterPro" id="IPR022697">
    <property type="entry name" value="HDH_short"/>
</dbReference>
<dbReference type="FunFam" id="3.30.360.10:FF:000005">
    <property type="entry name" value="Homoserine dehydrogenase"/>
    <property type="match status" value="1"/>
</dbReference>
<dbReference type="EC" id="1.1.1.3" evidence="2"/>
<dbReference type="GO" id="GO:0004412">
    <property type="term" value="F:homoserine dehydrogenase activity"/>
    <property type="evidence" value="ECO:0007669"/>
    <property type="project" value="UniProtKB-EC"/>
</dbReference>
<dbReference type="Gene3D" id="3.40.50.720">
    <property type="entry name" value="NAD(P)-binding Rossmann-like Domain"/>
    <property type="match status" value="1"/>
</dbReference>
<evidence type="ECO:0000256" key="1">
    <source>
        <dbReference type="ARBA" id="ARBA00006753"/>
    </source>
</evidence>
<sequence>MDVKICLIGMGVVGTSFLQLLKEKEEFFERKFDLNFIVNSVFEIDGALIKEDGIDLKELLNKNKNIRNLPYWKNGVKPIDFMSKLAINVCIETTPTNHKTGEPGLSHIIEALKNQIDVISSNKGPFYLEYEKIKNLAKENNCILKYEATVASSVPTLSIRKNLIGNEILSIKAILNGTNNYILSRMTAENVNFAFALNEAQEFGYAETDPTLDIEGYDAAGKLVIIANDLLGWSKSINDVKIEGISKITPQAIELAKSEDYVIKHLGIAESNELIVEPVLIEKSSPLNINGTLNVIELQTKYAGPIILIGRGAGGFEAGSAIINDLVNIGIKRQTKS</sequence>
<dbReference type="GO" id="GO:0009088">
    <property type="term" value="P:threonine biosynthetic process"/>
    <property type="evidence" value="ECO:0007669"/>
    <property type="project" value="UniProtKB-UniPathway"/>
</dbReference>
<dbReference type="PANTHER" id="PTHR43331:SF1">
    <property type="entry name" value="HOMOSERINE DEHYDROGENASE"/>
    <property type="match status" value="1"/>
</dbReference>
<dbReference type="InterPro" id="IPR019811">
    <property type="entry name" value="HDH_CS"/>
</dbReference>
<gene>
    <name evidence="5" type="ORF">LCGC14_1254580</name>
</gene>
<accession>A0A0F9L5E3</accession>